<protein>
    <submittedName>
        <fullName evidence="6">MAPEG family protein</fullName>
    </submittedName>
</protein>
<dbReference type="Proteomes" id="UP001595444">
    <property type="component" value="Unassembled WGS sequence"/>
</dbReference>
<accession>A0ABV7D5I7</accession>
<evidence type="ECO:0000256" key="3">
    <source>
        <dbReference type="ARBA" id="ARBA00022989"/>
    </source>
</evidence>
<evidence type="ECO:0000256" key="2">
    <source>
        <dbReference type="ARBA" id="ARBA00022692"/>
    </source>
</evidence>
<dbReference type="RefSeq" id="WP_194213906.1">
    <property type="nucleotide sequence ID" value="NZ_CP061205.1"/>
</dbReference>
<dbReference type="InterPro" id="IPR001129">
    <property type="entry name" value="Membr-assoc_MAPEG"/>
</dbReference>
<gene>
    <name evidence="6" type="ORF">ACFOKA_11005</name>
</gene>
<dbReference type="InterPro" id="IPR023352">
    <property type="entry name" value="MAPEG-like_dom_sf"/>
</dbReference>
<comment type="caution">
    <text evidence="6">The sequence shown here is derived from an EMBL/GenBank/DDBJ whole genome shotgun (WGS) entry which is preliminary data.</text>
</comment>
<dbReference type="EMBL" id="JBHRSL010000010">
    <property type="protein sequence ID" value="MFC3052429.1"/>
    <property type="molecule type" value="Genomic_DNA"/>
</dbReference>
<dbReference type="Gene3D" id="1.20.120.550">
    <property type="entry name" value="Membrane associated eicosanoid/glutathione metabolism-like domain"/>
    <property type="match status" value="1"/>
</dbReference>
<proteinExistence type="predicted"/>
<feature type="transmembrane region" description="Helical" evidence="5">
    <location>
        <begin position="101"/>
        <end position="123"/>
    </location>
</feature>
<comment type="subcellular location">
    <subcellularLocation>
        <location evidence="1">Membrane</location>
    </subcellularLocation>
</comment>
<evidence type="ECO:0000256" key="4">
    <source>
        <dbReference type="ARBA" id="ARBA00023136"/>
    </source>
</evidence>
<keyword evidence="2 5" id="KW-0812">Transmembrane</keyword>
<name>A0ABV7D5I7_9PROT</name>
<evidence type="ECO:0000313" key="6">
    <source>
        <dbReference type="EMBL" id="MFC3052429.1"/>
    </source>
</evidence>
<organism evidence="6 7">
    <name type="scientific">Kordiimonas pumila</name>
    <dbReference type="NCBI Taxonomy" id="2161677"/>
    <lineage>
        <taxon>Bacteria</taxon>
        <taxon>Pseudomonadati</taxon>
        <taxon>Pseudomonadota</taxon>
        <taxon>Alphaproteobacteria</taxon>
        <taxon>Kordiimonadales</taxon>
        <taxon>Kordiimonadaceae</taxon>
        <taxon>Kordiimonas</taxon>
    </lineage>
</organism>
<evidence type="ECO:0000256" key="1">
    <source>
        <dbReference type="ARBA" id="ARBA00004370"/>
    </source>
</evidence>
<dbReference type="SUPFAM" id="SSF161084">
    <property type="entry name" value="MAPEG domain-like"/>
    <property type="match status" value="1"/>
</dbReference>
<evidence type="ECO:0000256" key="5">
    <source>
        <dbReference type="SAM" id="Phobius"/>
    </source>
</evidence>
<keyword evidence="4 5" id="KW-0472">Membrane</keyword>
<keyword evidence="7" id="KW-1185">Reference proteome</keyword>
<dbReference type="Pfam" id="PF01124">
    <property type="entry name" value="MAPEG"/>
    <property type="match status" value="1"/>
</dbReference>
<dbReference type="PANTHER" id="PTHR35814:SF1">
    <property type="entry name" value="GLUTATHIONE S-TRANSFERASE-RELATED"/>
    <property type="match status" value="1"/>
</dbReference>
<dbReference type="PANTHER" id="PTHR35814">
    <property type="match status" value="1"/>
</dbReference>
<feature type="transmembrane region" description="Helical" evidence="5">
    <location>
        <begin position="70"/>
        <end position="89"/>
    </location>
</feature>
<keyword evidence="3 5" id="KW-1133">Transmembrane helix</keyword>
<evidence type="ECO:0000313" key="7">
    <source>
        <dbReference type="Proteomes" id="UP001595444"/>
    </source>
</evidence>
<reference evidence="7" key="1">
    <citation type="journal article" date="2019" name="Int. J. Syst. Evol. Microbiol.">
        <title>The Global Catalogue of Microorganisms (GCM) 10K type strain sequencing project: providing services to taxonomists for standard genome sequencing and annotation.</title>
        <authorList>
            <consortium name="The Broad Institute Genomics Platform"/>
            <consortium name="The Broad Institute Genome Sequencing Center for Infectious Disease"/>
            <person name="Wu L."/>
            <person name="Ma J."/>
        </authorList>
    </citation>
    <scope>NUCLEOTIDE SEQUENCE [LARGE SCALE GENOMIC DNA]</scope>
    <source>
        <strain evidence="7">KCTC 62164</strain>
    </source>
</reference>
<sequence>MAITLIAASFIGLLLIYLSYNVSKVRGKTKTSVGDGGHPELQNAIRAQGNLVEYAPMALLLLWLLEYHNVSQYLVLLLAIALVAGRYMHGLTFGKFEGRNPYRFVGTLLTWLVIVIASIAGLLKGYHIM</sequence>